<accession>A0A1W1USP2</accession>
<name>A0A1W1USP2_9BACT</name>
<dbReference type="STRING" id="645990.SAMN00120144_0805"/>
<evidence type="ECO:0000313" key="2">
    <source>
        <dbReference type="Proteomes" id="UP000192266"/>
    </source>
</evidence>
<dbReference type="AlphaFoldDB" id="A0A1W1USP2"/>
<keyword evidence="2" id="KW-1185">Reference proteome</keyword>
<gene>
    <name evidence="1" type="ORF">SAMN00120144_0805</name>
</gene>
<proteinExistence type="predicted"/>
<dbReference type="RefSeq" id="WP_084443677.1">
    <property type="nucleotide sequence ID" value="NZ_FWWW01000039.1"/>
</dbReference>
<dbReference type="OrthoDB" id="885406at2"/>
<dbReference type="Pfam" id="PF13591">
    <property type="entry name" value="MerR_2"/>
    <property type="match status" value="1"/>
</dbReference>
<evidence type="ECO:0000313" key="1">
    <source>
        <dbReference type="EMBL" id="SMB84066.1"/>
    </source>
</evidence>
<dbReference type="EMBL" id="FWWW01000039">
    <property type="protein sequence ID" value="SMB84066.1"/>
    <property type="molecule type" value="Genomic_DNA"/>
</dbReference>
<reference evidence="1 2" key="1">
    <citation type="submission" date="2017-04" db="EMBL/GenBank/DDBJ databases">
        <authorList>
            <person name="Afonso C.L."/>
            <person name="Miller P.J."/>
            <person name="Scott M.A."/>
            <person name="Spackman E."/>
            <person name="Goraichik I."/>
            <person name="Dimitrov K.M."/>
            <person name="Suarez D.L."/>
            <person name="Swayne D.E."/>
        </authorList>
    </citation>
    <scope>NUCLEOTIDE SEQUENCE [LARGE SCALE GENOMIC DNA]</scope>
    <source>
        <strain evidence="1 2">DSM 11622</strain>
    </source>
</reference>
<sequence>METLSIITITFHDCATRYGLSEPDLHAFVDLGLLHPAEAPDTLRAEPDNLARLARLRHELGLSAEGIDIVLAMRHRLLELQTELARQRARVAQLEYYLNKSGPLVDL</sequence>
<protein>
    <submittedName>
        <fullName evidence="1">Chaperone modulatory protein CbpM</fullName>
    </submittedName>
</protein>
<dbReference type="Gene3D" id="1.10.1660.10">
    <property type="match status" value="1"/>
</dbReference>
<dbReference type="Proteomes" id="UP000192266">
    <property type="component" value="Unassembled WGS sequence"/>
</dbReference>
<organism evidence="1 2">
    <name type="scientific">Hymenobacter roseosalivarius DSM 11622</name>
    <dbReference type="NCBI Taxonomy" id="645990"/>
    <lineage>
        <taxon>Bacteria</taxon>
        <taxon>Pseudomonadati</taxon>
        <taxon>Bacteroidota</taxon>
        <taxon>Cytophagia</taxon>
        <taxon>Cytophagales</taxon>
        <taxon>Hymenobacteraceae</taxon>
        <taxon>Hymenobacter</taxon>
    </lineage>
</organism>